<evidence type="ECO:0000256" key="1">
    <source>
        <dbReference type="ARBA" id="ARBA00004496"/>
    </source>
</evidence>
<evidence type="ECO:0000256" key="5">
    <source>
        <dbReference type="ARBA" id="ARBA00022679"/>
    </source>
</evidence>
<reference evidence="14" key="1">
    <citation type="journal article" date="2023" name="ISME J.">
        <title>Emergence of putative energy parasites within Clostridia revealed by genome analysis of a novel endosymbiotic clade.</title>
        <authorList>
            <person name="Takahashi K."/>
            <person name="Kuwahara H."/>
            <person name="Horikawa Y."/>
            <person name="Izawa K."/>
            <person name="Kato D."/>
            <person name="Inagaki T."/>
            <person name="Yuki M."/>
            <person name="Ohkuma M."/>
            <person name="Hongoh Y."/>
        </authorList>
    </citation>
    <scope>NUCLEOTIDE SEQUENCE</scope>
    <source>
        <strain evidence="14">RsTa-C01</strain>
    </source>
</reference>
<dbReference type="NCBIfam" id="TIGR00663">
    <property type="entry name" value="dnan"/>
    <property type="match status" value="1"/>
</dbReference>
<dbReference type="GO" id="GO:0003677">
    <property type="term" value="F:DNA binding"/>
    <property type="evidence" value="ECO:0007669"/>
    <property type="project" value="UniProtKB-UniRule"/>
</dbReference>
<dbReference type="InterPro" id="IPR022637">
    <property type="entry name" value="DNA_polIII_beta_cen"/>
</dbReference>
<name>A0AA48KY10_9FIRM</name>
<keyword evidence="4 10" id="KW-0963">Cytoplasm</keyword>
<feature type="domain" description="DNA polymerase III beta sliding clamp central" evidence="12">
    <location>
        <begin position="130"/>
        <end position="241"/>
    </location>
</feature>
<comment type="subcellular location">
    <subcellularLocation>
        <location evidence="1 10">Cytoplasm</location>
    </subcellularLocation>
</comment>
<dbReference type="Gene3D" id="3.10.150.10">
    <property type="entry name" value="DNA Polymerase III, subunit A, domain 2"/>
    <property type="match status" value="1"/>
</dbReference>
<dbReference type="EMBL" id="AP027925">
    <property type="protein sequence ID" value="BED92953.1"/>
    <property type="molecule type" value="Genomic_DNA"/>
</dbReference>
<dbReference type="GO" id="GO:0005737">
    <property type="term" value="C:cytoplasm"/>
    <property type="evidence" value="ECO:0007669"/>
    <property type="project" value="UniProtKB-SubCell"/>
</dbReference>
<feature type="domain" description="DNA polymerase III beta sliding clamp N-terminal" evidence="11">
    <location>
        <begin position="1"/>
        <end position="120"/>
    </location>
</feature>
<dbReference type="InterPro" id="IPR046938">
    <property type="entry name" value="DNA_clamp_sf"/>
</dbReference>
<comment type="subunit">
    <text evidence="10">Forms a ring-shaped head-to-tail homodimer around DNA.</text>
</comment>
<dbReference type="AlphaFoldDB" id="A0AA48KY10"/>
<keyword evidence="8 10" id="KW-0239">DNA-directed DNA polymerase</keyword>
<evidence type="ECO:0000256" key="7">
    <source>
        <dbReference type="ARBA" id="ARBA00022705"/>
    </source>
</evidence>
<evidence type="ECO:0000256" key="8">
    <source>
        <dbReference type="ARBA" id="ARBA00022932"/>
    </source>
</evidence>
<dbReference type="InterPro" id="IPR022635">
    <property type="entry name" value="DNA_polIII_beta_C"/>
</dbReference>
<keyword evidence="9" id="KW-0238">DNA-binding</keyword>
<evidence type="ECO:0000259" key="12">
    <source>
        <dbReference type="Pfam" id="PF02767"/>
    </source>
</evidence>
<gene>
    <name evidence="14" type="ORF">RsTaC01_0881</name>
</gene>
<dbReference type="SMART" id="SM00480">
    <property type="entry name" value="POL3Bc"/>
    <property type="match status" value="1"/>
</dbReference>
<feature type="domain" description="DNA polymerase III beta sliding clamp C-terminal" evidence="13">
    <location>
        <begin position="248"/>
        <end position="366"/>
    </location>
</feature>
<dbReference type="KEGG" id="ptrh:RsTaC01_0881"/>
<dbReference type="PANTHER" id="PTHR30478">
    <property type="entry name" value="DNA POLYMERASE III SUBUNIT BETA"/>
    <property type="match status" value="1"/>
</dbReference>
<dbReference type="Proteomes" id="UP001335720">
    <property type="component" value="Chromosome"/>
</dbReference>
<evidence type="ECO:0000256" key="6">
    <source>
        <dbReference type="ARBA" id="ARBA00022695"/>
    </source>
</evidence>
<evidence type="ECO:0000256" key="9">
    <source>
        <dbReference type="ARBA" id="ARBA00023125"/>
    </source>
</evidence>
<keyword evidence="7 10" id="KW-0235">DNA replication</keyword>
<dbReference type="InterPro" id="IPR022634">
    <property type="entry name" value="DNA_polIII_beta_N"/>
</dbReference>
<proteinExistence type="inferred from homology"/>
<dbReference type="InterPro" id="IPR001001">
    <property type="entry name" value="DNA_polIII_beta"/>
</dbReference>
<comment type="function">
    <text evidence="10">Confers DNA tethering and processivity to DNA polymerases and other proteins. Acts as a clamp, forming a ring around DNA (a reaction catalyzed by the clamp-loading complex) which diffuses in an ATP-independent manner freely and bidirectionally along dsDNA. Initially characterized for its ability to contact the catalytic subunit of DNA polymerase III (Pol III), a complex, multichain enzyme responsible for most of the replicative synthesis in bacteria; Pol III exhibits 3'-5' exonuclease proofreading activity. The beta chain is required for initiation of replication as well as for processivity of DNA replication.</text>
</comment>
<organism evidence="14">
    <name type="scientific">Candidatus Paraimprobicoccus trichonymphae</name>
    <dbReference type="NCBI Taxonomy" id="3033793"/>
    <lineage>
        <taxon>Bacteria</taxon>
        <taxon>Bacillati</taxon>
        <taxon>Bacillota</taxon>
        <taxon>Clostridia</taxon>
        <taxon>Candidatus Paraimprobicoccus</taxon>
    </lineage>
</organism>
<accession>A0AA48KY10</accession>
<evidence type="ECO:0000259" key="13">
    <source>
        <dbReference type="Pfam" id="PF02768"/>
    </source>
</evidence>
<dbReference type="Pfam" id="PF02768">
    <property type="entry name" value="DNA_pol3_beta_3"/>
    <property type="match status" value="1"/>
</dbReference>
<comment type="similarity">
    <text evidence="2 10">Belongs to the beta sliding clamp family.</text>
</comment>
<dbReference type="GO" id="GO:0009360">
    <property type="term" value="C:DNA polymerase III complex"/>
    <property type="evidence" value="ECO:0007669"/>
    <property type="project" value="InterPro"/>
</dbReference>
<dbReference type="GO" id="GO:0006271">
    <property type="term" value="P:DNA strand elongation involved in DNA replication"/>
    <property type="evidence" value="ECO:0007669"/>
    <property type="project" value="TreeGrafter"/>
</dbReference>
<sequence>MRIICNKLELIENLSVIQRAVSPKSNISAIEGVLLTAKSDNTLGLCGYNLEFGIKTNINIEVEKEGSVVLPAKLFTEIVRRSPEDLIKIEVFENLKTDIRSGCSNFSLSGISFKEFPDLPRIENPEFINLDVDVIKSMIKQTIFAVSDDISKPVYTGILFEIKNFEIILVALDGYRMALRKENIKENLNLRFVVPGKTMNEILRLLSNTDVEKLEVCFGINYIEFKIGKHNIISRLLQDEFLDYNVSIPKNAETMVEISTRNFKESIERVSLLILERLKTSVCCKFSRENIELSCETSMGKAKDVIKNVEFVGNELEIGFNSKFMLDVLKSLDTDIVILELCSPIKPIKFVPKSRDGNFVFLLLPVRLKN</sequence>
<dbReference type="Pfam" id="PF02767">
    <property type="entry name" value="DNA_pol3_beta_2"/>
    <property type="match status" value="1"/>
</dbReference>
<protein>
    <recommendedName>
        <fullName evidence="3 10">Beta sliding clamp</fullName>
    </recommendedName>
</protein>
<dbReference type="PIRSF" id="PIRSF000804">
    <property type="entry name" value="DNA_pol_III_b"/>
    <property type="match status" value="1"/>
</dbReference>
<dbReference type="SUPFAM" id="SSF55979">
    <property type="entry name" value="DNA clamp"/>
    <property type="match status" value="3"/>
</dbReference>
<evidence type="ECO:0000259" key="11">
    <source>
        <dbReference type="Pfam" id="PF00712"/>
    </source>
</evidence>
<dbReference type="Gene3D" id="3.70.10.10">
    <property type="match status" value="1"/>
</dbReference>
<evidence type="ECO:0000256" key="3">
    <source>
        <dbReference type="ARBA" id="ARBA00021035"/>
    </source>
</evidence>
<keyword evidence="5 10" id="KW-0808">Transferase</keyword>
<evidence type="ECO:0000256" key="2">
    <source>
        <dbReference type="ARBA" id="ARBA00010752"/>
    </source>
</evidence>
<evidence type="ECO:0000313" key="14">
    <source>
        <dbReference type="EMBL" id="BED92953.1"/>
    </source>
</evidence>
<dbReference type="CDD" id="cd00140">
    <property type="entry name" value="beta_clamp"/>
    <property type="match status" value="1"/>
</dbReference>
<dbReference type="GO" id="GO:0003887">
    <property type="term" value="F:DNA-directed DNA polymerase activity"/>
    <property type="evidence" value="ECO:0007669"/>
    <property type="project" value="UniProtKB-UniRule"/>
</dbReference>
<dbReference type="GO" id="GO:0008408">
    <property type="term" value="F:3'-5' exonuclease activity"/>
    <property type="evidence" value="ECO:0007669"/>
    <property type="project" value="InterPro"/>
</dbReference>
<evidence type="ECO:0000256" key="4">
    <source>
        <dbReference type="ARBA" id="ARBA00022490"/>
    </source>
</evidence>
<dbReference type="PANTHER" id="PTHR30478:SF0">
    <property type="entry name" value="BETA SLIDING CLAMP"/>
    <property type="match status" value="1"/>
</dbReference>
<keyword evidence="6 10" id="KW-0548">Nucleotidyltransferase</keyword>
<evidence type="ECO:0000256" key="10">
    <source>
        <dbReference type="PIRNR" id="PIRNR000804"/>
    </source>
</evidence>
<dbReference type="Pfam" id="PF00712">
    <property type="entry name" value="DNA_pol3_beta"/>
    <property type="match status" value="1"/>
</dbReference>